<dbReference type="RefSeq" id="WP_139133501.1">
    <property type="nucleotide sequence ID" value="NZ_FMKA01000001.1"/>
</dbReference>
<name>A0A1D3TPB9_9FIRM</name>
<evidence type="ECO:0000313" key="2">
    <source>
        <dbReference type="Proteomes" id="UP000199315"/>
    </source>
</evidence>
<organism evidence="1 2">
    <name type="scientific">Anaerobium acetethylicum</name>
    <dbReference type="NCBI Taxonomy" id="1619234"/>
    <lineage>
        <taxon>Bacteria</taxon>
        <taxon>Bacillati</taxon>
        <taxon>Bacillota</taxon>
        <taxon>Clostridia</taxon>
        <taxon>Lachnospirales</taxon>
        <taxon>Lachnospiraceae</taxon>
        <taxon>Anaerobium</taxon>
    </lineage>
</organism>
<gene>
    <name evidence="1" type="ORF">SAMN05421730_1001441</name>
</gene>
<dbReference type="OrthoDB" id="2146857at2"/>
<dbReference type="EMBL" id="FMKA01000001">
    <property type="protein sequence ID" value="SCP95268.1"/>
    <property type="molecule type" value="Genomic_DNA"/>
</dbReference>
<protein>
    <submittedName>
        <fullName evidence="1">Uncharacterized protein</fullName>
    </submittedName>
</protein>
<sequence length="94" mass="11180">MPDQKTADELRKKHRIEGIGLFYLQGGFDISRLSGIYKFMMNQMIRMMEPALLKKEDKTEAEEEYLKMIKEGGDFVNEENLRPVIEWYERCQSL</sequence>
<accession>A0A1D3TPB9</accession>
<dbReference type="Proteomes" id="UP000199315">
    <property type="component" value="Unassembled WGS sequence"/>
</dbReference>
<proteinExistence type="predicted"/>
<dbReference type="AlphaFoldDB" id="A0A1D3TPB9"/>
<reference evidence="1 2" key="1">
    <citation type="submission" date="2016-09" db="EMBL/GenBank/DDBJ databases">
        <authorList>
            <person name="Capua I."/>
            <person name="De Benedictis P."/>
            <person name="Joannis T."/>
            <person name="Lombin L.H."/>
            <person name="Cattoli G."/>
        </authorList>
    </citation>
    <scope>NUCLEOTIDE SEQUENCE [LARGE SCALE GENOMIC DNA]</scope>
    <source>
        <strain evidence="1 2">GluBS11</strain>
    </source>
</reference>
<dbReference type="STRING" id="1619234.SAMN05421730_1001441"/>
<keyword evidence="2" id="KW-1185">Reference proteome</keyword>
<evidence type="ECO:0000313" key="1">
    <source>
        <dbReference type="EMBL" id="SCP95268.1"/>
    </source>
</evidence>